<feature type="active site" description="Proton acceptor" evidence="4">
    <location>
        <position position="204"/>
    </location>
</feature>
<dbReference type="EMBL" id="JACHFM010000002">
    <property type="protein sequence ID" value="MBB5222191.1"/>
    <property type="molecule type" value="Genomic_DNA"/>
</dbReference>
<dbReference type="SUPFAM" id="SSF52151">
    <property type="entry name" value="FabD/lysophospholipase-like"/>
    <property type="match status" value="1"/>
</dbReference>
<gene>
    <name evidence="6" type="ORF">HNP73_002127</name>
</gene>
<dbReference type="Gene3D" id="3.40.1090.10">
    <property type="entry name" value="Cytosolic phospholipase A2 catalytic domain"/>
    <property type="match status" value="2"/>
</dbReference>
<keyword evidence="7" id="KW-1185">Reference proteome</keyword>
<comment type="caution">
    <text evidence="4">Lacks conserved residue(s) required for the propagation of feature annotation.</text>
</comment>
<dbReference type="InterPro" id="IPR050301">
    <property type="entry name" value="NTE"/>
</dbReference>
<keyword evidence="2 4" id="KW-0442">Lipid degradation</keyword>
<proteinExistence type="predicted"/>
<dbReference type="AlphaFoldDB" id="A0A840SSL7"/>
<protein>
    <submittedName>
        <fullName evidence="6">NTE family protein</fullName>
    </submittedName>
</protein>
<accession>A0A840SSL7</accession>
<dbReference type="Proteomes" id="UP000549457">
    <property type="component" value="Unassembled WGS sequence"/>
</dbReference>
<evidence type="ECO:0000256" key="1">
    <source>
        <dbReference type="ARBA" id="ARBA00022801"/>
    </source>
</evidence>
<dbReference type="InterPro" id="IPR002641">
    <property type="entry name" value="PNPLA_dom"/>
</dbReference>
<feature type="short sequence motif" description="GXGXXG" evidence="4">
    <location>
        <begin position="10"/>
        <end position="15"/>
    </location>
</feature>
<feature type="active site" description="Nucleophile" evidence="4">
    <location>
        <position position="40"/>
    </location>
</feature>
<keyword evidence="3 4" id="KW-0443">Lipid metabolism</keyword>
<evidence type="ECO:0000313" key="6">
    <source>
        <dbReference type="EMBL" id="MBB5222191.1"/>
    </source>
</evidence>
<feature type="domain" description="PNPLA" evidence="5">
    <location>
        <begin position="6"/>
        <end position="217"/>
    </location>
</feature>
<comment type="caution">
    <text evidence="6">The sequence shown here is derived from an EMBL/GenBank/DDBJ whole genome shotgun (WGS) entry which is preliminary data.</text>
</comment>
<dbReference type="PROSITE" id="PS51635">
    <property type="entry name" value="PNPLA"/>
    <property type="match status" value="1"/>
</dbReference>
<dbReference type="PANTHER" id="PTHR14226">
    <property type="entry name" value="NEUROPATHY TARGET ESTERASE/SWISS CHEESE D.MELANOGASTER"/>
    <property type="match status" value="1"/>
</dbReference>
<sequence length="353" mass="38838">MSVVNLALQGGGAHGAFTWGVLERLLEDTSIDIDGITATSAGAMNAAALKRGWVNGGREGAREQLEAFWLRVSGLDGPMSDAVLDWLRMVSPSPALTARMLEFSPAVVAADTVTRMFSPYQFNPTNFHPLRSIVEDMLDCDTVRSQKGPKLFVNATNVRDGKARIFTGKEVTADAILASACLPSLYQAIELDDPKTGKREAYWDGGYTGNPALYPLFYRTKAVDIVIVHINPLYREELPKTAAEIATRMNEISFNASLLRELRNIEFVNRLIQRGLISPEAMRLNHVHSVSDDRLMNMLGIVTKMTISRTLLLQLRDAGREAMSEFLDKHRSKLGQRSSVDLKAVVSSAGSIV</sequence>
<keyword evidence="1 4" id="KW-0378">Hydrolase</keyword>
<evidence type="ECO:0000256" key="4">
    <source>
        <dbReference type="PROSITE-ProRule" id="PRU01161"/>
    </source>
</evidence>
<feature type="short sequence motif" description="DGA/G" evidence="4">
    <location>
        <begin position="204"/>
        <end position="206"/>
    </location>
</feature>
<name>A0A840SSL7_9RHOB</name>
<evidence type="ECO:0000256" key="2">
    <source>
        <dbReference type="ARBA" id="ARBA00022963"/>
    </source>
</evidence>
<reference evidence="6 7" key="1">
    <citation type="submission" date="2020-08" db="EMBL/GenBank/DDBJ databases">
        <title>Genomic Encyclopedia of Type Strains, Phase IV (KMG-IV): sequencing the most valuable type-strain genomes for metagenomic binning, comparative biology and taxonomic classification.</title>
        <authorList>
            <person name="Goeker M."/>
        </authorList>
    </citation>
    <scope>NUCLEOTIDE SEQUENCE [LARGE SCALE GENOMIC DNA]</scope>
    <source>
        <strain evidence="6 7">DSM 101730</strain>
    </source>
</reference>
<organism evidence="6 7">
    <name type="scientific">Amaricoccus macauensis</name>
    <dbReference type="NCBI Taxonomy" id="57001"/>
    <lineage>
        <taxon>Bacteria</taxon>
        <taxon>Pseudomonadati</taxon>
        <taxon>Pseudomonadota</taxon>
        <taxon>Alphaproteobacteria</taxon>
        <taxon>Rhodobacterales</taxon>
        <taxon>Paracoccaceae</taxon>
        <taxon>Amaricoccus</taxon>
    </lineage>
</organism>
<dbReference type="GO" id="GO:0016787">
    <property type="term" value="F:hydrolase activity"/>
    <property type="evidence" value="ECO:0007669"/>
    <property type="project" value="UniProtKB-UniRule"/>
</dbReference>
<evidence type="ECO:0000259" key="5">
    <source>
        <dbReference type="PROSITE" id="PS51635"/>
    </source>
</evidence>
<dbReference type="GO" id="GO:0016042">
    <property type="term" value="P:lipid catabolic process"/>
    <property type="evidence" value="ECO:0007669"/>
    <property type="project" value="UniProtKB-UniRule"/>
</dbReference>
<dbReference type="PANTHER" id="PTHR14226:SF78">
    <property type="entry name" value="SLR0060 PROTEIN"/>
    <property type="match status" value="1"/>
</dbReference>
<evidence type="ECO:0000256" key="3">
    <source>
        <dbReference type="ARBA" id="ARBA00023098"/>
    </source>
</evidence>
<evidence type="ECO:0000313" key="7">
    <source>
        <dbReference type="Proteomes" id="UP000549457"/>
    </source>
</evidence>
<dbReference type="InterPro" id="IPR016035">
    <property type="entry name" value="Acyl_Trfase/lysoPLipase"/>
</dbReference>
<dbReference type="RefSeq" id="WP_184148624.1">
    <property type="nucleotide sequence ID" value="NZ_JACHFM010000002.1"/>
</dbReference>
<dbReference type="Pfam" id="PF01734">
    <property type="entry name" value="Patatin"/>
    <property type="match status" value="1"/>
</dbReference>